<reference evidence="9" key="1">
    <citation type="submission" date="2014-07" db="EMBL/GenBank/DDBJ databases">
        <title>Complete genome sequence of Peste-des-petits-ruminants virus strain CH/HNZK/2014.</title>
        <authorList>
            <person name="Zhao J."/>
            <person name="Gao D.S."/>
            <person name="Wang C.Q."/>
            <person name="Chen L."/>
            <person name="Yang X."/>
            <person name="Wang X.W."/>
            <person name="Li Y.T."/>
            <person name="Chang H.T."/>
            <person name="Liu H.Y."/>
            <person name="Yang P.P."/>
            <person name="Chen J."/>
        </authorList>
    </citation>
    <scope>NUCLEOTIDE SEQUENCE</scope>
    <source>
        <strain evidence="9">CH/HNZK/2014</strain>
    </source>
</reference>
<dbReference type="Gene3D" id="1.10.8.10">
    <property type="entry name" value="DNA helicase RuvA subunit, C-terminal domain"/>
    <property type="match status" value="1"/>
</dbReference>
<dbReference type="GO" id="GO:0019079">
    <property type="term" value="P:viral genome replication"/>
    <property type="evidence" value="ECO:0007669"/>
    <property type="project" value="InterPro"/>
</dbReference>
<keyword evidence="5" id="KW-0693">Viral RNA replication</keyword>
<dbReference type="GO" id="GO:0006351">
    <property type="term" value="P:DNA-templated transcription"/>
    <property type="evidence" value="ECO:0007669"/>
    <property type="project" value="InterPro"/>
</dbReference>
<evidence type="ECO:0000256" key="5">
    <source>
        <dbReference type="ARBA" id="ARBA00022953"/>
    </source>
</evidence>
<organism evidence="9">
    <name type="scientific">Morbillivirus caprinae</name>
    <dbReference type="NCBI Taxonomy" id="3052343"/>
    <lineage>
        <taxon>Viruses</taxon>
        <taxon>Riboviria</taxon>
        <taxon>Orthornavirae</taxon>
        <taxon>Negarnaviricota</taxon>
        <taxon>Haploviricotina</taxon>
        <taxon>Monjiviricetes</taxon>
        <taxon>Mononegavirales</taxon>
        <taxon>Paramyxoviridae</taxon>
        <taxon>Orthoparamyxovirinae</taxon>
        <taxon>Morbillivirus</taxon>
    </lineage>
</organism>
<dbReference type="SUPFAM" id="SSF101089">
    <property type="entry name" value="Phosphoprotein XD domain"/>
    <property type="match status" value="1"/>
</dbReference>
<feature type="domain" description="Paramyxovirus structural protein P/V N-terminal" evidence="8">
    <location>
        <begin position="4"/>
        <end position="313"/>
    </location>
</feature>
<dbReference type="Gene3D" id="1.20.5.110">
    <property type="match status" value="1"/>
</dbReference>
<evidence type="ECO:0000256" key="2">
    <source>
        <dbReference type="ARBA" id="ARBA00020572"/>
    </source>
</evidence>
<evidence type="ECO:0000313" key="9">
    <source>
        <dbReference type="EMBL" id="AJE30400.1"/>
    </source>
</evidence>
<sequence length="510" mass="54735">MAEEQAYHVNKGLECIKSLKASPPDLSTIRDTIESWREGLSPSGRATPNPDTSEGDHQNINQSCSPAIGPNKVYLSPEDNLGFREITGNDCEAGLGGVQREGSNSQVQRYHVYSHGGEEIEGLEDADSLVVQADPPFANVFNGGEDGSDDSDVDSGPDDPGRGTLYDRGSVAGNGIAGSTDVEKLEGADIQEVLNSQKGKGGRFQGGKTLRVPEIPDVKHSRPSAQSIKKGGTEGNSVSSGTVIECLSISGATQTVPESRWESSEQNASVGSVLKSARSAKTIQGSTQESGTIASLTQPKENDSEYEYEDDLFTEIQDVRASIAKIHDDNKTILSKLDSILLLKGEVDTIKKQISKQNISISTIEGHLSSIMIAIPGFGKDIKDPTSEVELNPDLRPIISRDSGRALAEVLKKPAVDRSQKIGTKANSSSKGQLLKDLQLKPVDKQASSAIGFVPSDHESSRNVIRSIIKSSKLNIDHKDYLLDLLNDVKGSKDLKEFHKMLTAILAKHP</sequence>
<accession>A0A0B5D697</accession>
<evidence type="ECO:0000256" key="3">
    <source>
        <dbReference type="ARBA" id="ARBA00022495"/>
    </source>
</evidence>
<comment type="function">
    <text evidence="6">Essential cofactor of the RNA polymerase L that plays a central role in the transcription and replication by forming the polymerase complex with RNA polymerase L and recruiting L to the genomic N-RNA template for RNA synthesis. Also plays a central role in the encapsidation of nascent RNA chains by forming the encapsidation complex with the nucleocapsid protein N (N-P complex). Acts as a chaperone for newly synthesized free N protein, so-called N0, allowing encapsidation of nascent RNA chains during replication. The nucleoprotein protein N prevents excessive phosphorylation of P, which leads to down-regulation of viral transcription/ replication. Participates, together with N, in the formation of viral factories (viroplasms), which are large inclusions in the host cytoplasm where replication takes place.</text>
</comment>
<name>A0A0B5D697_9MONO</name>
<evidence type="ECO:0000256" key="4">
    <source>
        <dbReference type="ARBA" id="ARBA00022553"/>
    </source>
</evidence>
<dbReference type="CDD" id="cd21031">
    <property type="entry name" value="MEV_P-protein-C_like"/>
    <property type="match status" value="1"/>
</dbReference>
<feature type="region of interest" description="Disordered" evidence="7">
    <location>
        <begin position="280"/>
        <end position="304"/>
    </location>
</feature>
<evidence type="ECO:0000256" key="1">
    <source>
        <dbReference type="ARBA" id="ARBA00008617"/>
    </source>
</evidence>
<dbReference type="EMBL" id="KM089831">
    <property type="protein sequence ID" value="AJE30400.1"/>
    <property type="molecule type" value="Viral_cRNA"/>
</dbReference>
<dbReference type="InterPro" id="IPR028243">
    <property type="entry name" value="Paramyxo_P/V_N"/>
</dbReference>
<dbReference type="InterPro" id="IPR016075">
    <property type="entry name" value="RNA_pol_Pprot-P_XD_paramyxovir"/>
</dbReference>
<evidence type="ECO:0000256" key="6">
    <source>
        <dbReference type="ARBA" id="ARBA00060014"/>
    </source>
</evidence>
<feature type="region of interest" description="Disordered" evidence="7">
    <location>
        <begin position="139"/>
        <end position="178"/>
    </location>
</feature>
<dbReference type="GO" id="GO:0003968">
    <property type="term" value="F:RNA-directed RNA polymerase activity"/>
    <property type="evidence" value="ECO:0007669"/>
    <property type="project" value="InterPro"/>
</dbReference>
<dbReference type="Pfam" id="PF13825">
    <property type="entry name" value="Paramyxo_P_V_N"/>
    <property type="match status" value="1"/>
</dbReference>
<protein>
    <recommendedName>
        <fullName evidence="2">Phosphoprotein</fullName>
    </recommendedName>
</protein>
<dbReference type="InterPro" id="IPR004897">
    <property type="entry name" value="P/V_Pprotein_paramyxoviral"/>
</dbReference>
<evidence type="ECO:0000256" key="7">
    <source>
        <dbReference type="SAM" id="MobiDB-lite"/>
    </source>
</evidence>
<dbReference type="Pfam" id="PF03210">
    <property type="entry name" value="Paramyx_P_V_C"/>
    <property type="match status" value="1"/>
</dbReference>
<keyword evidence="3" id="KW-0691">RNA editing</keyword>
<feature type="region of interest" description="Disordered" evidence="7">
    <location>
        <begin position="21"/>
        <end position="77"/>
    </location>
</feature>
<comment type="similarity">
    <text evidence="1">Belongs to the morbillivirus P protein family.</text>
</comment>
<evidence type="ECO:0000259" key="8">
    <source>
        <dbReference type="Pfam" id="PF13825"/>
    </source>
</evidence>
<feature type="compositionally biased region" description="Acidic residues" evidence="7">
    <location>
        <begin position="146"/>
        <end position="157"/>
    </location>
</feature>
<dbReference type="GO" id="GO:0003723">
    <property type="term" value="F:RNA binding"/>
    <property type="evidence" value="ECO:0007669"/>
    <property type="project" value="InterPro"/>
</dbReference>
<feature type="region of interest" description="Disordered" evidence="7">
    <location>
        <begin position="218"/>
        <end position="237"/>
    </location>
</feature>
<keyword evidence="4" id="KW-0597">Phosphoprotein</keyword>
<feature type="compositionally biased region" description="Polar residues" evidence="7">
    <location>
        <begin position="44"/>
        <end position="65"/>
    </location>
</feature>
<feature type="compositionally biased region" description="Polar residues" evidence="7">
    <location>
        <begin position="280"/>
        <end position="299"/>
    </location>
</feature>
<proteinExistence type="inferred from homology"/>